<dbReference type="EMBL" id="FQZO01000003">
    <property type="protein sequence ID" value="SHJ09952.1"/>
    <property type="molecule type" value="Genomic_DNA"/>
</dbReference>
<dbReference type="Proteomes" id="UP000184080">
    <property type="component" value="Unassembled WGS sequence"/>
</dbReference>
<protein>
    <submittedName>
        <fullName evidence="1">Uncharacterized protein</fullName>
    </submittedName>
</protein>
<evidence type="ECO:0000313" key="1">
    <source>
        <dbReference type="EMBL" id="SHJ09952.1"/>
    </source>
</evidence>
<gene>
    <name evidence="1" type="ORF">SAMN05444401_2136</name>
</gene>
<organism evidence="1 2">
    <name type="scientific">Clostridium amylolyticum</name>
    <dbReference type="NCBI Taxonomy" id="1121298"/>
    <lineage>
        <taxon>Bacteria</taxon>
        <taxon>Bacillati</taxon>
        <taxon>Bacillota</taxon>
        <taxon>Clostridia</taxon>
        <taxon>Eubacteriales</taxon>
        <taxon>Clostridiaceae</taxon>
        <taxon>Clostridium</taxon>
    </lineage>
</organism>
<proteinExistence type="predicted"/>
<dbReference type="RefSeq" id="WP_073006332.1">
    <property type="nucleotide sequence ID" value="NZ_FQZO01000003.1"/>
</dbReference>
<accession>A0A1M6GJ50</accession>
<name>A0A1M6GJ50_9CLOT</name>
<dbReference type="OrthoDB" id="2036654at2"/>
<reference evidence="1 2" key="1">
    <citation type="submission" date="2016-11" db="EMBL/GenBank/DDBJ databases">
        <authorList>
            <person name="Jaros S."/>
            <person name="Januszkiewicz K."/>
            <person name="Wedrychowicz H."/>
        </authorList>
    </citation>
    <scope>NUCLEOTIDE SEQUENCE [LARGE SCALE GENOMIC DNA]</scope>
    <source>
        <strain evidence="1 2">DSM 21864</strain>
    </source>
</reference>
<evidence type="ECO:0000313" key="2">
    <source>
        <dbReference type="Proteomes" id="UP000184080"/>
    </source>
</evidence>
<dbReference type="AlphaFoldDB" id="A0A1M6GJ50"/>
<sequence>MSDRYIGKQDLYSNGFVIKRTDSKWAKNFIESNHGYSYKGIEGDTWPISMDSEEIELQERKYLNDYVYHHIEEIAFDENFVAVCNDFNFLNRYLKACEKAAFKVCVLFCETEKKQPKCEKKIKSNDKYKFIGYDYAYADPDYYSCIFHDIPRVKELSQQKLNENGLFDTLEEVCQFIEIRERLKQINPISKFEIGNFTIYKLWKYIGNFQLE</sequence>
<keyword evidence="2" id="KW-1185">Reference proteome</keyword>